<gene>
    <name evidence="2" type="primary">LOC111463206</name>
</gene>
<evidence type="ECO:0000313" key="2">
    <source>
        <dbReference type="RefSeq" id="XP_022962836.1"/>
    </source>
</evidence>
<dbReference type="PANTHER" id="PTHR33264">
    <property type="entry name" value="EXPRESSED PROTEIN"/>
    <property type="match status" value="1"/>
</dbReference>
<sequence>MEESPSPPTRRRRFPVDDGVDLIDCSGKHCRSCTAGLVADCVAVCCCPCSVVSFLALALVKLPWMIGRRCLQRARKKRKLIRRKRECDGAAAASETALGLAREEGLPEIVPGSVEEEEEEEEGVGNFSARFEAERIWLQLYQLGQLGFGRVSFTGNSNQWPNSN</sequence>
<evidence type="ECO:0000313" key="1">
    <source>
        <dbReference type="Proteomes" id="UP000504609"/>
    </source>
</evidence>
<dbReference type="Proteomes" id="UP000504609">
    <property type="component" value="Unplaced"/>
</dbReference>
<dbReference type="GeneID" id="111463206"/>
<organism evidence="1 2">
    <name type="scientific">Cucurbita moschata</name>
    <name type="common">Winter crookneck squash</name>
    <name type="synonym">Cucurbita pepo var. moschata</name>
    <dbReference type="NCBI Taxonomy" id="3662"/>
    <lineage>
        <taxon>Eukaryota</taxon>
        <taxon>Viridiplantae</taxon>
        <taxon>Streptophyta</taxon>
        <taxon>Embryophyta</taxon>
        <taxon>Tracheophyta</taxon>
        <taxon>Spermatophyta</taxon>
        <taxon>Magnoliopsida</taxon>
        <taxon>eudicotyledons</taxon>
        <taxon>Gunneridae</taxon>
        <taxon>Pentapetalae</taxon>
        <taxon>rosids</taxon>
        <taxon>fabids</taxon>
        <taxon>Cucurbitales</taxon>
        <taxon>Cucurbitaceae</taxon>
        <taxon>Cucurbiteae</taxon>
        <taxon>Cucurbita</taxon>
    </lineage>
</organism>
<proteinExistence type="predicted"/>
<dbReference type="KEGG" id="cmos:111463206"/>
<reference evidence="2" key="1">
    <citation type="submission" date="2025-08" db="UniProtKB">
        <authorList>
            <consortium name="RefSeq"/>
        </authorList>
    </citation>
    <scope>IDENTIFICATION</scope>
    <source>
        <tissue evidence="2">Young leaves</tissue>
    </source>
</reference>
<dbReference type="PANTHER" id="PTHR33264:SF6">
    <property type="entry name" value="OS01G0638800 PROTEIN"/>
    <property type="match status" value="1"/>
</dbReference>
<dbReference type="RefSeq" id="XP_022962836.1">
    <property type="nucleotide sequence ID" value="XM_023107068.1"/>
</dbReference>
<protein>
    <submittedName>
        <fullName evidence="2">Uncharacterized protein LOC111463206</fullName>
    </submittedName>
</protein>
<keyword evidence="1" id="KW-1185">Reference proteome</keyword>
<dbReference type="AlphaFoldDB" id="A0A6J1HEE2"/>
<name>A0A6J1HEE2_CUCMO</name>
<accession>A0A6J1HEE2</accession>